<evidence type="ECO:0000313" key="3">
    <source>
        <dbReference type="Proteomes" id="UP000433577"/>
    </source>
</evidence>
<accession>A0A7Z2JK59</accession>
<gene>
    <name evidence="2" type="ORF">FAZ98_29605</name>
</gene>
<evidence type="ECO:0000313" key="2">
    <source>
        <dbReference type="EMBL" id="QGZ65979.1"/>
    </source>
</evidence>
<name>A0A7Z2JK59_9BURK</name>
<sequence>MHDSARTAGGNKAKREDAWHWLLGGAITVFAVGSVALALMAMPRAVEANRRACLAARANDLHADLAAFGQDPAWQSPYVDALAACAN</sequence>
<dbReference type="AlphaFoldDB" id="A0A7Z2JK59"/>
<keyword evidence="1" id="KW-1133">Transmembrane helix</keyword>
<reference evidence="2 3" key="1">
    <citation type="submission" date="2019-12" db="EMBL/GenBank/DDBJ databases">
        <title>Paraburkholderia acidiphila 7Q-K02 sp. nov and Paraburkholderia acidisoli DHF22 sp. nov., two strains isolated from forest soil.</title>
        <authorList>
            <person name="Gao Z."/>
            <person name="Qiu L."/>
        </authorList>
    </citation>
    <scope>NUCLEOTIDE SEQUENCE [LARGE SCALE GENOMIC DNA]</scope>
    <source>
        <strain evidence="2 3">DHF22</strain>
    </source>
</reference>
<keyword evidence="1" id="KW-0472">Membrane</keyword>
<dbReference type="Proteomes" id="UP000433577">
    <property type="component" value="Chromosome 4"/>
</dbReference>
<organism evidence="2 3">
    <name type="scientific">Paraburkholderia acidisoli</name>
    <dbReference type="NCBI Taxonomy" id="2571748"/>
    <lineage>
        <taxon>Bacteria</taxon>
        <taxon>Pseudomonadati</taxon>
        <taxon>Pseudomonadota</taxon>
        <taxon>Betaproteobacteria</taxon>
        <taxon>Burkholderiales</taxon>
        <taxon>Burkholderiaceae</taxon>
        <taxon>Paraburkholderia</taxon>
    </lineage>
</organism>
<dbReference type="OrthoDB" id="9114244at2"/>
<dbReference type="RefSeq" id="WP_158956976.1">
    <property type="nucleotide sequence ID" value="NZ_CP046916.1"/>
</dbReference>
<keyword evidence="1" id="KW-0812">Transmembrane</keyword>
<keyword evidence="3" id="KW-1185">Reference proteome</keyword>
<protein>
    <submittedName>
        <fullName evidence="2">Uncharacterized protein</fullName>
    </submittedName>
</protein>
<dbReference type="EMBL" id="CP046916">
    <property type="protein sequence ID" value="QGZ65979.1"/>
    <property type="molecule type" value="Genomic_DNA"/>
</dbReference>
<dbReference type="KEGG" id="pacs:FAZ98_29605"/>
<proteinExistence type="predicted"/>
<feature type="transmembrane region" description="Helical" evidence="1">
    <location>
        <begin position="20"/>
        <end position="41"/>
    </location>
</feature>
<evidence type="ECO:0000256" key="1">
    <source>
        <dbReference type="SAM" id="Phobius"/>
    </source>
</evidence>